<comment type="caution">
    <text evidence="2">The sequence shown here is derived from an EMBL/GenBank/DDBJ whole genome shotgun (WGS) entry which is preliminary data.</text>
</comment>
<dbReference type="InterPro" id="IPR036282">
    <property type="entry name" value="Glutathione-S-Trfase_C_sf"/>
</dbReference>
<evidence type="ECO:0000313" key="3">
    <source>
        <dbReference type="Proteomes" id="UP000799441"/>
    </source>
</evidence>
<dbReference type="AlphaFoldDB" id="A0A9P4QGV1"/>
<protein>
    <recommendedName>
        <fullName evidence="1">GST N-terminal domain-containing protein</fullName>
    </recommendedName>
</protein>
<dbReference type="InterPro" id="IPR054416">
    <property type="entry name" value="GST_UstS-like_C"/>
</dbReference>
<feature type="domain" description="GST N-terminal" evidence="1">
    <location>
        <begin position="16"/>
        <end position="106"/>
    </location>
</feature>
<proteinExistence type="predicted"/>
<dbReference type="PROSITE" id="PS50404">
    <property type="entry name" value="GST_NTER"/>
    <property type="match status" value="1"/>
</dbReference>
<evidence type="ECO:0000259" key="1">
    <source>
        <dbReference type="PROSITE" id="PS50404"/>
    </source>
</evidence>
<dbReference type="Gene3D" id="3.40.30.10">
    <property type="entry name" value="Glutaredoxin"/>
    <property type="match status" value="1"/>
</dbReference>
<gene>
    <name evidence="2" type="ORF">K431DRAFT_291599</name>
</gene>
<dbReference type="Proteomes" id="UP000799441">
    <property type="component" value="Unassembled WGS sequence"/>
</dbReference>
<dbReference type="InterPro" id="IPR036249">
    <property type="entry name" value="Thioredoxin-like_sf"/>
</dbReference>
<dbReference type="Pfam" id="PF13409">
    <property type="entry name" value="GST_N_2"/>
    <property type="match status" value="1"/>
</dbReference>
<dbReference type="SUPFAM" id="SSF47616">
    <property type="entry name" value="GST C-terminal domain-like"/>
    <property type="match status" value="1"/>
</dbReference>
<dbReference type="Pfam" id="PF22041">
    <property type="entry name" value="GST_C_7"/>
    <property type="match status" value="1"/>
</dbReference>
<dbReference type="SUPFAM" id="SSF52833">
    <property type="entry name" value="Thioredoxin-like"/>
    <property type="match status" value="1"/>
</dbReference>
<sequence>MSVGNSSTDEITLYDLKSRGRCACWSPNVWKARLALNYKNIPYKTHWLEHQTIAPTLEPLGIPPNKGPYVSPHTVPTIHIPSPEDSYMMDSQAIATYLDETHPSPPLRLTDPSYASTTLAPISSLLARAAIPLFPVFMPRIGRDVIVESSSEYFHENQAKRFGMPMAQLEAARGGDAAWEAAKPAIEALGALVQQGGGGKGEAESGPFVLGAEVSYADFVIAAFLESLRRIGPDMYEKAIGYDGTGALERLHGACKPWMGKDQ</sequence>
<dbReference type="Gene3D" id="1.20.1050.10">
    <property type="match status" value="1"/>
</dbReference>
<accession>A0A9P4QGV1</accession>
<reference evidence="2" key="1">
    <citation type="journal article" date="2020" name="Stud. Mycol.">
        <title>101 Dothideomycetes genomes: a test case for predicting lifestyles and emergence of pathogens.</title>
        <authorList>
            <person name="Haridas S."/>
            <person name="Albert R."/>
            <person name="Binder M."/>
            <person name="Bloem J."/>
            <person name="Labutti K."/>
            <person name="Salamov A."/>
            <person name="Andreopoulos B."/>
            <person name="Baker S."/>
            <person name="Barry K."/>
            <person name="Bills G."/>
            <person name="Bluhm B."/>
            <person name="Cannon C."/>
            <person name="Castanera R."/>
            <person name="Culley D."/>
            <person name="Daum C."/>
            <person name="Ezra D."/>
            <person name="Gonzalez J."/>
            <person name="Henrissat B."/>
            <person name="Kuo A."/>
            <person name="Liang C."/>
            <person name="Lipzen A."/>
            <person name="Lutzoni F."/>
            <person name="Magnuson J."/>
            <person name="Mondo S."/>
            <person name="Nolan M."/>
            <person name="Ohm R."/>
            <person name="Pangilinan J."/>
            <person name="Park H.-J."/>
            <person name="Ramirez L."/>
            <person name="Alfaro M."/>
            <person name="Sun H."/>
            <person name="Tritt A."/>
            <person name="Yoshinaga Y."/>
            <person name="Zwiers L.-H."/>
            <person name="Turgeon B."/>
            <person name="Goodwin S."/>
            <person name="Spatafora J."/>
            <person name="Crous P."/>
            <person name="Grigoriev I."/>
        </authorList>
    </citation>
    <scope>NUCLEOTIDE SEQUENCE</scope>
    <source>
        <strain evidence="2">CBS 116435</strain>
    </source>
</reference>
<dbReference type="InterPro" id="IPR004045">
    <property type="entry name" value="Glutathione_S-Trfase_N"/>
</dbReference>
<evidence type="ECO:0000313" key="2">
    <source>
        <dbReference type="EMBL" id="KAF2724507.1"/>
    </source>
</evidence>
<organism evidence="2 3">
    <name type="scientific">Polychaeton citri CBS 116435</name>
    <dbReference type="NCBI Taxonomy" id="1314669"/>
    <lineage>
        <taxon>Eukaryota</taxon>
        <taxon>Fungi</taxon>
        <taxon>Dikarya</taxon>
        <taxon>Ascomycota</taxon>
        <taxon>Pezizomycotina</taxon>
        <taxon>Dothideomycetes</taxon>
        <taxon>Dothideomycetidae</taxon>
        <taxon>Capnodiales</taxon>
        <taxon>Capnodiaceae</taxon>
        <taxon>Polychaeton</taxon>
    </lineage>
</organism>
<dbReference type="OrthoDB" id="4951845at2759"/>
<dbReference type="EMBL" id="MU003771">
    <property type="protein sequence ID" value="KAF2724507.1"/>
    <property type="molecule type" value="Genomic_DNA"/>
</dbReference>
<keyword evidence="3" id="KW-1185">Reference proteome</keyword>
<name>A0A9P4QGV1_9PEZI</name>